<evidence type="ECO:0000256" key="6">
    <source>
        <dbReference type="ARBA" id="ARBA00022857"/>
    </source>
</evidence>
<evidence type="ECO:0000256" key="5">
    <source>
        <dbReference type="ARBA" id="ARBA00022694"/>
    </source>
</evidence>
<proteinExistence type="predicted"/>
<dbReference type="OrthoDB" id="10262250at2759"/>
<dbReference type="InterPro" id="IPR035587">
    <property type="entry name" value="DUS-like_FMN-bd"/>
</dbReference>
<dbReference type="GO" id="GO:0000049">
    <property type="term" value="F:tRNA binding"/>
    <property type="evidence" value="ECO:0007669"/>
    <property type="project" value="UniProtKB-KW"/>
</dbReference>
<dbReference type="InterPro" id="IPR013785">
    <property type="entry name" value="Aldolase_TIM"/>
</dbReference>
<dbReference type="PROSITE" id="PS01136">
    <property type="entry name" value="UPF0034"/>
    <property type="match status" value="1"/>
</dbReference>
<dbReference type="CDD" id="cd02801">
    <property type="entry name" value="DUS_like_FMN"/>
    <property type="match status" value="1"/>
</dbReference>
<gene>
    <name evidence="10" type="ORF">TrCOL_g13055</name>
</gene>
<evidence type="ECO:0000256" key="1">
    <source>
        <dbReference type="ARBA" id="ARBA00001917"/>
    </source>
</evidence>
<dbReference type="Gene3D" id="3.20.20.70">
    <property type="entry name" value="Aldolase class I"/>
    <property type="match status" value="1"/>
</dbReference>
<dbReference type="AlphaFoldDB" id="A0A9W7G1H8"/>
<dbReference type="InterPro" id="IPR018517">
    <property type="entry name" value="tRNA_hU_synthase_CS"/>
</dbReference>
<dbReference type="GO" id="GO:0017150">
    <property type="term" value="F:tRNA dihydrouridine synthase activity"/>
    <property type="evidence" value="ECO:0007669"/>
    <property type="project" value="InterPro"/>
</dbReference>
<keyword evidence="2" id="KW-0820">tRNA-binding</keyword>
<dbReference type="Pfam" id="PF01207">
    <property type="entry name" value="Dus"/>
    <property type="match status" value="1"/>
</dbReference>
<evidence type="ECO:0000256" key="8">
    <source>
        <dbReference type="ARBA" id="ARBA00023002"/>
    </source>
</evidence>
<dbReference type="PANTHER" id="PTHR42907:SF1">
    <property type="entry name" value="FMN-LINKED OXIDOREDUCTASES SUPERFAMILY PROTEIN"/>
    <property type="match status" value="1"/>
</dbReference>
<name>A0A9W7G1H8_9STRA</name>
<evidence type="ECO:0000256" key="3">
    <source>
        <dbReference type="ARBA" id="ARBA00022630"/>
    </source>
</evidence>
<accession>A0A9W7G1H8</accession>
<comment type="caution">
    <text evidence="10">The sequence shown here is derived from an EMBL/GenBank/DDBJ whole genome shotgun (WGS) entry which is preliminary data.</text>
</comment>
<evidence type="ECO:0000313" key="10">
    <source>
        <dbReference type="EMBL" id="GMI28275.1"/>
    </source>
</evidence>
<dbReference type="Proteomes" id="UP001165065">
    <property type="component" value="Unassembled WGS sequence"/>
</dbReference>
<feature type="domain" description="DUS-like FMN-binding" evidence="9">
    <location>
        <begin position="4"/>
        <end position="254"/>
    </location>
</feature>
<dbReference type="InterPro" id="IPR004653">
    <property type="entry name" value="DusA"/>
</dbReference>
<dbReference type="GO" id="GO:0050660">
    <property type="term" value="F:flavin adenine dinucleotide binding"/>
    <property type="evidence" value="ECO:0007669"/>
    <property type="project" value="InterPro"/>
</dbReference>
<evidence type="ECO:0000313" key="11">
    <source>
        <dbReference type="Proteomes" id="UP001165065"/>
    </source>
</evidence>
<sequence length="413" mass="45886">MLSIAPMIQWTDHHYRTLFRSISSHPTLYTEMIMDSALVHQHRINPTFPTIEPWLRCGPSEDPIAVQLGGGGHCDSPHSVNEATIETFCQASELVVAYGQGHNAFPFKELNVNSGCPSGKAVSRGFGADLMRLRSSDHTRALLYQACRRVGNDVDVTLKCRIGCTEYNERPGKDARLGYDMLRSYVDSAVSAGVKKVVLHSRICVLNGFSTGKNRTVPPLAYDVTRRVARDFPGIDVVVNGGVENLAMAEEILKGEYAGRNSGGEDELWGWREGENLEGCNPAGVMVGRWAYNDVCGMWDADSRFYGKKDRDPTFRRILEEYFEHCEGLESKNNKLDGLPNLVKPLHNVFCGLKGNKQYKQDLDQAVKEWGKGGGGKVGIREVVEDVLGRGHIKDEILEGPISAQRSKENREE</sequence>
<keyword evidence="8" id="KW-0560">Oxidoreductase</keyword>
<reference evidence="11" key="1">
    <citation type="journal article" date="2023" name="Commun. Biol.">
        <title>Genome analysis of Parmales, the sister group of diatoms, reveals the evolutionary specialization of diatoms from phago-mixotrophs to photoautotrophs.</title>
        <authorList>
            <person name="Ban H."/>
            <person name="Sato S."/>
            <person name="Yoshikawa S."/>
            <person name="Yamada K."/>
            <person name="Nakamura Y."/>
            <person name="Ichinomiya M."/>
            <person name="Sato N."/>
            <person name="Blanc-Mathieu R."/>
            <person name="Endo H."/>
            <person name="Kuwata A."/>
            <person name="Ogata H."/>
        </authorList>
    </citation>
    <scope>NUCLEOTIDE SEQUENCE [LARGE SCALE GENOMIC DNA]</scope>
</reference>
<comment type="cofactor">
    <cofactor evidence="1">
        <name>FMN</name>
        <dbReference type="ChEBI" id="CHEBI:58210"/>
    </cofactor>
</comment>
<evidence type="ECO:0000256" key="7">
    <source>
        <dbReference type="ARBA" id="ARBA00022884"/>
    </source>
</evidence>
<evidence type="ECO:0000256" key="4">
    <source>
        <dbReference type="ARBA" id="ARBA00022643"/>
    </source>
</evidence>
<keyword evidence="11" id="KW-1185">Reference proteome</keyword>
<dbReference type="EMBL" id="BRYA01000661">
    <property type="protein sequence ID" value="GMI28275.1"/>
    <property type="molecule type" value="Genomic_DNA"/>
</dbReference>
<keyword evidence="6" id="KW-0521">NADP</keyword>
<dbReference type="SUPFAM" id="SSF51395">
    <property type="entry name" value="FMN-linked oxidoreductases"/>
    <property type="match status" value="1"/>
</dbReference>
<protein>
    <recommendedName>
        <fullName evidence="9">DUS-like FMN-binding domain-containing protein</fullName>
    </recommendedName>
</protein>
<keyword evidence="4" id="KW-0288">FMN</keyword>
<keyword evidence="3" id="KW-0285">Flavoprotein</keyword>
<keyword evidence="5" id="KW-0819">tRNA processing</keyword>
<organism evidence="10 11">
    <name type="scientific">Triparma columacea</name>
    <dbReference type="NCBI Taxonomy" id="722753"/>
    <lineage>
        <taxon>Eukaryota</taxon>
        <taxon>Sar</taxon>
        <taxon>Stramenopiles</taxon>
        <taxon>Ochrophyta</taxon>
        <taxon>Bolidophyceae</taxon>
        <taxon>Parmales</taxon>
        <taxon>Triparmaceae</taxon>
        <taxon>Triparma</taxon>
    </lineage>
</organism>
<dbReference type="PANTHER" id="PTHR42907">
    <property type="entry name" value="FMN-LINKED OXIDOREDUCTASES SUPERFAMILY PROTEIN"/>
    <property type="match status" value="1"/>
</dbReference>
<evidence type="ECO:0000259" key="9">
    <source>
        <dbReference type="Pfam" id="PF01207"/>
    </source>
</evidence>
<keyword evidence="7" id="KW-0694">RNA-binding</keyword>
<evidence type="ECO:0000256" key="2">
    <source>
        <dbReference type="ARBA" id="ARBA00022555"/>
    </source>
</evidence>